<accession>A0A7W7ZSY6</accession>
<name>A0A7W7ZSY6_9BACT</name>
<dbReference type="RefSeq" id="WP_184257727.1">
    <property type="nucleotide sequence ID" value="NZ_JACHIO010000015.1"/>
</dbReference>
<comment type="caution">
    <text evidence="1">The sequence shown here is derived from an EMBL/GenBank/DDBJ whole genome shotgun (WGS) entry which is preliminary data.</text>
</comment>
<sequence>MFAKEAIQRALQRLRLWVAGDTLQLMGRMASWQVRPRQVISSLRDVEFKVTSQWGEDGIIDWLIERAQIPPASQSFIEFGVETYRQSNTRFLLQNRNWRGLIMDGSPAVVAAVKEDNLNWKHDLTVRAAFITRENINDLISSAGFRGDVGLLSIDIDGNDYWVWEALHVIRPIICICEYNAVLGDVHPISTPYTPSFNRTQAHHSNLYFGASIAALRSLAVKKGYRFVGTNSAANDAFFVREDYAQRFVDSSLQNIQALPSFVRESRDESGQLNYIGGVGRLKLISALPVVNVETGKTSRLSDLESVYSQEWLESMTGTVED</sequence>
<evidence type="ECO:0008006" key="3">
    <source>
        <dbReference type="Google" id="ProtNLM"/>
    </source>
</evidence>
<organism evidence="1 2">
    <name type="scientific">Granulicella mallensis</name>
    <dbReference type="NCBI Taxonomy" id="940614"/>
    <lineage>
        <taxon>Bacteria</taxon>
        <taxon>Pseudomonadati</taxon>
        <taxon>Acidobacteriota</taxon>
        <taxon>Terriglobia</taxon>
        <taxon>Terriglobales</taxon>
        <taxon>Acidobacteriaceae</taxon>
        <taxon>Granulicella</taxon>
    </lineage>
</organism>
<dbReference type="EMBL" id="JACHIO010000015">
    <property type="protein sequence ID" value="MBB5065218.1"/>
    <property type="molecule type" value="Genomic_DNA"/>
</dbReference>
<protein>
    <recommendedName>
        <fullName evidence="3">Methyltransferase FkbM domain-containing protein</fullName>
    </recommendedName>
</protein>
<dbReference type="Proteomes" id="UP000584867">
    <property type="component" value="Unassembled WGS sequence"/>
</dbReference>
<reference evidence="1 2" key="1">
    <citation type="submission" date="2020-08" db="EMBL/GenBank/DDBJ databases">
        <title>Genomic Encyclopedia of Type Strains, Phase IV (KMG-V): Genome sequencing to study the core and pangenomes of soil and plant-associated prokaryotes.</title>
        <authorList>
            <person name="Whitman W."/>
        </authorList>
    </citation>
    <scope>NUCLEOTIDE SEQUENCE [LARGE SCALE GENOMIC DNA]</scope>
    <source>
        <strain evidence="1 2">X5P3</strain>
    </source>
</reference>
<evidence type="ECO:0000313" key="2">
    <source>
        <dbReference type="Proteomes" id="UP000584867"/>
    </source>
</evidence>
<dbReference type="AlphaFoldDB" id="A0A7W7ZSY6"/>
<gene>
    <name evidence="1" type="ORF">HDF15_003581</name>
</gene>
<proteinExistence type="predicted"/>
<evidence type="ECO:0000313" key="1">
    <source>
        <dbReference type="EMBL" id="MBB5065218.1"/>
    </source>
</evidence>